<reference evidence="2" key="1">
    <citation type="submission" date="2017-08" db="EMBL/GenBank/DDBJ databases">
        <title>A dynamic microbial community with high functional redundancy inhabits the cold, oxic subseafloor aquifer.</title>
        <authorList>
            <person name="Tully B.J."/>
            <person name="Wheat C.G."/>
            <person name="Glazer B.T."/>
            <person name="Huber J.A."/>
        </authorList>
    </citation>
    <scope>NUCLEOTIDE SEQUENCE [LARGE SCALE GENOMIC DNA]</scope>
</reference>
<dbReference type="Proteomes" id="UP000218767">
    <property type="component" value="Unassembled WGS sequence"/>
</dbReference>
<protein>
    <submittedName>
        <fullName evidence="1">Uncharacterized protein</fullName>
    </submittedName>
</protein>
<comment type="caution">
    <text evidence="1">The sequence shown here is derived from an EMBL/GenBank/DDBJ whole genome shotgun (WGS) entry which is preliminary data.</text>
</comment>
<dbReference type="EMBL" id="NVUL01000051">
    <property type="protein sequence ID" value="PCI76888.1"/>
    <property type="molecule type" value="Genomic_DNA"/>
</dbReference>
<organism evidence="1 2">
    <name type="scientific">SAR86 cluster bacterium</name>
    <dbReference type="NCBI Taxonomy" id="2030880"/>
    <lineage>
        <taxon>Bacteria</taxon>
        <taxon>Pseudomonadati</taxon>
        <taxon>Pseudomonadota</taxon>
        <taxon>Gammaproteobacteria</taxon>
        <taxon>SAR86 cluster</taxon>
    </lineage>
</organism>
<sequence>MPDFGEKTQIAITLVHMSKLQDCEWSSHIHIQISKEGCVSVGQRIASRKDVVESEEVALILLIRQKRQIVSANFILEGLLIRWL</sequence>
<dbReference type="AlphaFoldDB" id="A0A2A4X2M0"/>
<gene>
    <name evidence="1" type="ORF">COB20_09395</name>
</gene>
<name>A0A2A4X2M0_9GAMM</name>
<accession>A0A2A4X2M0</accession>
<evidence type="ECO:0000313" key="1">
    <source>
        <dbReference type="EMBL" id="PCI76888.1"/>
    </source>
</evidence>
<proteinExistence type="predicted"/>
<evidence type="ECO:0000313" key="2">
    <source>
        <dbReference type="Proteomes" id="UP000218767"/>
    </source>
</evidence>